<comment type="caution">
    <text evidence="5">The sequence shown here is derived from an EMBL/GenBank/DDBJ whole genome shotgun (WGS) entry which is preliminary data.</text>
</comment>
<sequence>MAAQPEETAQTTALKHPRAGDKRVTATEMKRDQRRAELPSLSDHAPWKECFYDKVQLRSLSLQETRVKMIHAQKAKEEKVKQREPCDGLCQEWFRSESQSLEARTYLLDKLLPTLIPGVEKLLMEVERKNVLAPAKEPARFNPITFLGEYLMRHNPRCDTSTKPGPYLRGLKAITEELKREIPDTAPERLARMKSEAKTKRQEREQEDSMKCQQKERQKAALATQFKEWTAEVSGRIPLALIQSALKSFLDVCASTSIDARKAYERKLESTDTQGKNVNADEFIEYVHSYTENFPNDTFQEVLEHLSLCAVDFQESIRRDSCRQMFTDLFLHCDRGQVGVLDRAKILGLLELFYERSPVCARRRLCSPKEWPILELQEVGLEDVWGGSEDHEGYEEHSRSLVSSEAEISEREVPAVNCAPHIRSAFDRSCLNLPHFIQLMETFLGEDTALPAVKRLIGFIKEEYKQSEEEKVKQLEKARYISRLTRRKLLLEALFEKWDINASGFLDMEEVENALSTFKEGMEKEAMRKAKNYFCSHYPQLGRVGKLSPKAFQTFLELVASELTGDEDEVIGNMVEFLTTSMERSHAVCLRSSARRRWLHNIQQAAKASGARVDPVYNAVLRALLQDAEAHGDDKKISAYIALLEENQLSPERGQTLLRYVTCTTDDAPYVLNQILYRDMKGVSFAAVEEAKPIHVPRVQLHGNIHFWNHDRPAEERRGSFLVLPLQDAHWRVFGILGLDTLWDQSEKTIFLSHEISFYQGVSHAFSKAYHHVCALGNVLQMALTALDWLYHRVTGIHAVSTYLVEPGNDQVCDYALRRMITADSTGQKEIHTSPVLFLRKENLFRDYLFECTDCSEVILTAVCGEQHVVVPLRDLSGHTLVLFDISIRHHQTLPPREQKDLQRMLKMAQAACSEILKMPSKETKATCVLGIVPGETVRGFLVIPEAEHRSLRHAGILFHRFMLQDLRECIQKLNAESFAQMKSYEDPPALVHNIMKAVLLLLHPDWEGTEKTENWNQCILQFDDSLIQEMYCFDPTAASVHVQAELVRDCINGAARAAAWPRGSIAAQLLEHWVYSCLCLAQLAESTRSNAAPSCSTAHSNTSCSPSSTHQHGLLGKKQ</sequence>
<protein>
    <recommendedName>
        <fullName evidence="4">EF-hand domain-containing protein</fullName>
    </recommendedName>
</protein>
<keyword evidence="2" id="KW-0106">Calcium</keyword>
<feature type="compositionally biased region" description="Low complexity" evidence="3">
    <location>
        <begin position="1"/>
        <end position="13"/>
    </location>
</feature>
<dbReference type="Proteomes" id="UP000198323">
    <property type="component" value="Unassembled WGS sequence"/>
</dbReference>
<accession>A0A226MW30</accession>
<dbReference type="InterPro" id="IPR002048">
    <property type="entry name" value="EF_hand_dom"/>
</dbReference>
<dbReference type="GO" id="GO:0005509">
    <property type="term" value="F:calcium ion binding"/>
    <property type="evidence" value="ECO:0007669"/>
    <property type="project" value="InterPro"/>
</dbReference>
<keyword evidence="6" id="KW-1185">Reference proteome</keyword>
<evidence type="ECO:0000256" key="2">
    <source>
        <dbReference type="ARBA" id="ARBA00022837"/>
    </source>
</evidence>
<dbReference type="Gene3D" id="1.20.890.10">
    <property type="entry name" value="cAMP-dependent protein kinase regulatory subunit, dimerization-anchoring domain"/>
    <property type="match status" value="1"/>
</dbReference>
<feature type="domain" description="EF-hand" evidence="4">
    <location>
        <begin position="486"/>
        <end position="521"/>
    </location>
</feature>
<dbReference type="Gene3D" id="1.10.238.10">
    <property type="entry name" value="EF-hand"/>
    <property type="match status" value="1"/>
</dbReference>
<feature type="region of interest" description="Disordered" evidence="3">
    <location>
        <begin position="1099"/>
        <end position="1120"/>
    </location>
</feature>
<dbReference type="EMBL" id="MCFN01000384">
    <property type="protein sequence ID" value="OXB59523.1"/>
    <property type="molecule type" value="Genomic_DNA"/>
</dbReference>
<proteinExistence type="predicted"/>
<dbReference type="PROSITE" id="PS50222">
    <property type="entry name" value="EF_HAND_2"/>
    <property type="match status" value="1"/>
</dbReference>
<organism evidence="5 6">
    <name type="scientific">Callipepla squamata</name>
    <name type="common">Scaled quail</name>
    <dbReference type="NCBI Taxonomy" id="9009"/>
    <lineage>
        <taxon>Eukaryota</taxon>
        <taxon>Metazoa</taxon>
        <taxon>Chordata</taxon>
        <taxon>Craniata</taxon>
        <taxon>Vertebrata</taxon>
        <taxon>Euteleostomi</taxon>
        <taxon>Archelosauria</taxon>
        <taxon>Archosauria</taxon>
        <taxon>Dinosauria</taxon>
        <taxon>Saurischia</taxon>
        <taxon>Theropoda</taxon>
        <taxon>Coelurosauria</taxon>
        <taxon>Aves</taxon>
        <taxon>Neognathae</taxon>
        <taxon>Galloanserae</taxon>
        <taxon>Galliformes</taxon>
        <taxon>Odontophoridae</taxon>
        <taxon>Callipepla</taxon>
    </lineage>
</organism>
<dbReference type="PROSITE" id="PS00018">
    <property type="entry name" value="EF_HAND_1"/>
    <property type="match status" value="1"/>
</dbReference>
<dbReference type="InterPro" id="IPR018247">
    <property type="entry name" value="EF_Hand_1_Ca_BS"/>
</dbReference>
<dbReference type="SUPFAM" id="SSF55781">
    <property type="entry name" value="GAF domain-like"/>
    <property type="match status" value="1"/>
</dbReference>
<feature type="compositionally biased region" description="Polar residues" evidence="3">
    <location>
        <begin position="1099"/>
        <end position="1112"/>
    </location>
</feature>
<feature type="region of interest" description="Disordered" evidence="3">
    <location>
        <begin position="1"/>
        <end position="40"/>
    </location>
</feature>
<dbReference type="OrthoDB" id="199400at2759"/>
<dbReference type="InterPro" id="IPR011992">
    <property type="entry name" value="EF-hand-dom_pair"/>
</dbReference>
<evidence type="ECO:0000259" key="4">
    <source>
        <dbReference type="PROSITE" id="PS50222"/>
    </source>
</evidence>
<evidence type="ECO:0000256" key="1">
    <source>
        <dbReference type="ARBA" id="ARBA00022723"/>
    </source>
</evidence>
<gene>
    <name evidence="5" type="ORF">ASZ78_004496</name>
</gene>
<dbReference type="CDD" id="cd22968">
    <property type="entry name" value="DD_EFCAB5"/>
    <property type="match status" value="1"/>
</dbReference>
<dbReference type="STRING" id="9009.A0A226MW30"/>
<evidence type="ECO:0000313" key="6">
    <source>
        <dbReference type="Proteomes" id="UP000198323"/>
    </source>
</evidence>
<dbReference type="Gene3D" id="1.20.920.60">
    <property type="match status" value="1"/>
</dbReference>
<dbReference type="SUPFAM" id="SSF47473">
    <property type="entry name" value="EF-hand"/>
    <property type="match status" value="1"/>
</dbReference>
<dbReference type="AlphaFoldDB" id="A0A226MW30"/>
<feature type="compositionally biased region" description="Basic and acidic residues" evidence="3">
    <location>
        <begin position="18"/>
        <end position="37"/>
    </location>
</feature>
<reference evidence="5 6" key="1">
    <citation type="submission" date="2016-07" db="EMBL/GenBank/DDBJ databases">
        <title>Disparate Historic Effective Population Sizes Predicted by Modern Levels of Genome Diversity for the Scaled Quail (Callipepla squamata) and the Northern Bobwhite (Colinus virginianus): Inferences from First and Second Generation Draft Genome Assemblies for Sympatric New World Quail.</title>
        <authorList>
            <person name="Oldeschulte D.L."/>
            <person name="Halley Y.A."/>
            <person name="Bhattarai E.K."/>
            <person name="Brashear W.A."/>
            <person name="Hill J."/>
            <person name="Metz R.P."/>
            <person name="Johnson C.D."/>
            <person name="Rollins D."/>
            <person name="Peterson M.J."/>
            <person name="Bickhart D.M."/>
            <person name="Decker J.E."/>
            <person name="Seabury C.M."/>
        </authorList>
    </citation>
    <scope>NUCLEOTIDE SEQUENCE [LARGE SCALE GENOMIC DNA]</scope>
    <source>
        <strain evidence="5 6">Texas</strain>
        <tissue evidence="5">Leg muscle</tissue>
    </source>
</reference>
<feature type="region of interest" description="Disordered" evidence="3">
    <location>
        <begin position="186"/>
        <end position="213"/>
    </location>
</feature>
<dbReference type="PANTHER" id="PTHR46788">
    <property type="entry name" value="EF-HAND CALCIUM-BINDING DOMAIN-CONTAINING PROTEIN 5"/>
    <property type="match status" value="1"/>
</dbReference>
<name>A0A226MW30_CALSU</name>
<dbReference type="PANTHER" id="PTHR46788:SF1">
    <property type="entry name" value="EF-HAND CALCIUM-BINDING DOMAIN-CONTAINING PROTEIN 5"/>
    <property type="match status" value="1"/>
</dbReference>
<keyword evidence="1" id="KW-0479">Metal-binding</keyword>
<evidence type="ECO:0000256" key="3">
    <source>
        <dbReference type="SAM" id="MobiDB-lite"/>
    </source>
</evidence>
<evidence type="ECO:0000313" key="5">
    <source>
        <dbReference type="EMBL" id="OXB59523.1"/>
    </source>
</evidence>